<accession>A0A074YX22</accession>
<keyword evidence="2" id="KW-1185">Reference proteome</keyword>
<organism evidence="1 2">
    <name type="scientific">Aureobasidium subglaciale (strain EXF-2481)</name>
    <name type="common">Aureobasidium pullulans var. subglaciale</name>
    <dbReference type="NCBI Taxonomy" id="1043005"/>
    <lineage>
        <taxon>Eukaryota</taxon>
        <taxon>Fungi</taxon>
        <taxon>Dikarya</taxon>
        <taxon>Ascomycota</taxon>
        <taxon>Pezizomycotina</taxon>
        <taxon>Dothideomycetes</taxon>
        <taxon>Dothideomycetidae</taxon>
        <taxon>Dothideales</taxon>
        <taxon>Saccotheciaceae</taxon>
        <taxon>Aureobasidium</taxon>
    </lineage>
</organism>
<evidence type="ECO:0000313" key="2">
    <source>
        <dbReference type="Proteomes" id="UP000030641"/>
    </source>
</evidence>
<dbReference type="GO" id="GO:0020037">
    <property type="term" value="F:heme binding"/>
    <property type="evidence" value="ECO:0007669"/>
    <property type="project" value="InterPro"/>
</dbReference>
<proteinExistence type="predicted"/>
<reference evidence="1 2" key="1">
    <citation type="journal article" date="2014" name="BMC Genomics">
        <title>Genome sequencing of four Aureobasidium pullulans varieties: biotechnological potential, stress tolerance, and description of new species.</title>
        <authorList>
            <person name="Gostin Ar C."/>
            <person name="Ohm R.A."/>
            <person name="Kogej T."/>
            <person name="Sonjak S."/>
            <person name="Turk M."/>
            <person name="Zajc J."/>
            <person name="Zalar P."/>
            <person name="Grube M."/>
            <person name="Sun H."/>
            <person name="Han J."/>
            <person name="Sharma A."/>
            <person name="Chiniquy J."/>
            <person name="Ngan C.Y."/>
            <person name="Lipzen A."/>
            <person name="Barry K."/>
            <person name="Grigoriev I.V."/>
            <person name="Gunde-Cimerman N."/>
        </authorList>
    </citation>
    <scope>NUCLEOTIDE SEQUENCE [LARGE SCALE GENOMIC DNA]</scope>
    <source>
        <strain evidence="1 2">EXF-2481</strain>
    </source>
</reference>
<dbReference type="Gene3D" id="1.20.1370.60">
    <property type="match status" value="1"/>
</dbReference>
<dbReference type="HOGENOM" id="CLU_2454344_0_0_1"/>
<dbReference type="STRING" id="1043005.A0A074YX22"/>
<protein>
    <submittedName>
        <fullName evidence="1">Uncharacterized protein</fullName>
    </submittedName>
</protein>
<dbReference type="AlphaFoldDB" id="A0A074YX22"/>
<dbReference type="InterPro" id="IPR020835">
    <property type="entry name" value="Catalase_sf"/>
</dbReference>
<dbReference type="GeneID" id="25369314"/>
<dbReference type="SUPFAM" id="SSF56634">
    <property type="entry name" value="Heme-dependent catalase-like"/>
    <property type="match status" value="1"/>
</dbReference>
<gene>
    <name evidence="1" type="ORF">AUEXF2481DRAFT_598</name>
</gene>
<dbReference type="Proteomes" id="UP000030641">
    <property type="component" value="Unassembled WGS sequence"/>
</dbReference>
<evidence type="ECO:0000313" key="1">
    <source>
        <dbReference type="EMBL" id="KER00690.1"/>
    </source>
</evidence>
<sequence length="89" mass="9909">MAPPDFNTTSRRADLPVYTLQEGPYNIRHTMLSEEGGRENFLENLCPHLGGASDRVIKEAIKMFARVGEKLGKDIAEGIKNHKEGKTIV</sequence>
<name>A0A074YX22_AURSE</name>
<dbReference type="EMBL" id="KL584749">
    <property type="protein sequence ID" value="KER00690.1"/>
    <property type="molecule type" value="Genomic_DNA"/>
</dbReference>
<dbReference type="RefSeq" id="XP_013349106.1">
    <property type="nucleotide sequence ID" value="XM_013493652.1"/>
</dbReference>
<dbReference type="InParanoid" id="A0A074YX22"/>